<protein>
    <submittedName>
        <fullName evidence="1">Uncharacterized protein</fullName>
    </submittedName>
</protein>
<organism evidence="1">
    <name type="scientific">marine metagenome</name>
    <dbReference type="NCBI Taxonomy" id="408172"/>
    <lineage>
        <taxon>unclassified sequences</taxon>
        <taxon>metagenomes</taxon>
        <taxon>ecological metagenomes</taxon>
    </lineage>
</organism>
<proteinExistence type="predicted"/>
<evidence type="ECO:0000313" key="1">
    <source>
        <dbReference type="EMBL" id="SVB48196.1"/>
    </source>
</evidence>
<dbReference type="EMBL" id="UINC01043741">
    <property type="protein sequence ID" value="SVB48196.1"/>
    <property type="molecule type" value="Genomic_DNA"/>
</dbReference>
<reference evidence="1" key="1">
    <citation type="submission" date="2018-05" db="EMBL/GenBank/DDBJ databases">
        <authorList>
            <person name="Lanie J.A."/>
            <person name="Ng W.-L."/>
            <person name="Kazmierczak K.M."/>
            <person name="Andrzejewski T.M."/>
            <person name="Davidsen T.M."/>
            <person name="Wayne K.J."/>
            <person name="Tettelin H."/>
            <person name="Glass J.I."/>
            <person name="Rusch D."/>
            <person name="Podicherti R."/>
            <person name="Tsui H.-C.T."/>
            <person name="Winkler M.E."/>
        </authorList>
    </citation>
    <scope>NUCLEOTIDE SEQUENCE</scope>
</reference>
<feature type="non-terminal residue" evidence="1">
    <location>
        <position position="1"/>
    </location>
</feature>
<gene>
    <name evidence="1" type="ORF">METZ01_LOCUS201050</name>
</gene>
<sequence length="34" mass="3732">VKQDQQARRGFRGESSACQTSIAGRATLRLLLVD</sequence>
<dbReference type="AlphaFoldDB" id="A0A382EBL8"/>
<accession>A0A382EBL8</accession>
<name>A0A382EBL8_9ZZZZ</name>